<dbReference type="AlphaFoldDB" id="A0A9R0DP27"/>
<keyword evidence="1" id="KW-0238">DNA-binding</keyword>
<evidence type="ECO:0000313" key="5">
    <source>
        <dbReference type="RefSeq" id="XP_050550589.1"/>
    </source>
</evidence>
<dbReference type="Proteomes" id="UP000829999">
    <property type="component" value="Chromosome 7"/>
</dbReference>
<dbReference type="InterPro" id="IPR002104">
    <property type="entry name" value="Integrase_catalytic"/>
</dbReference>
<dbReference type="Gene3D" id="1.10.443.10">
    <property type="entry name" value="Intergrase catalytic core"/>
    <property type="match status" value="1"/>
</dbReference>
<dbReference type="Gene3D" id="1.10.150.130">
    <property type="match status" value="1"/>
</dbReference>
<evidence type="ECO:0000256" key="1">
    <source>
        <dbReference type="ARBA" id="ARBA00023125"/>
    </source>
</evidence>
<evidence type="ECO:0000256" key="2">
    <source>
        <dbReference type="ARBA" id="ARBA00023172"/>
    </source>
</evidence>
<name>A0A9R0DP27_SPOFR</name>
<dbReference type="Pfam" id="PF00589">
    <property type="entry name" value="Phage_integrase"/>
    <property type="match status" value="1"/>
</dbReference>
<dbReference type="InterPro" id="IPR011010">
    <property type="entry name" value="DNA_brk_join_enz"/>
</dbReference>
<keyword evidence="4" id="KW-1185">Reference proteome</keyword>
<protein>
    <submittedName>
        <fullName evidence="5">Uncharacterized protein LOC118272887 isoform X2</fullName>
    </submittedName>
</protein>
<dbReference type="PROSITE" id="PS51898">
    <property type="entry name" value="TYR_RECOMBINASE"/>
    <property type="match status" value="1"/>
</dbReference>
<organism evidence="4 5">
    <name type="scientific">Spodoptera frugiperda</name>
    <name type="common">Fall armyworm</name>
    <dbReference type="NCBI Taxonomy" id="7108"/>
    <lineage>
        <taxon>Eukaryota</taxon>
        <taxon>Metazoa</taxon>
        <taxon>Ecdysozoa</taxon>
        <taxon>Arthropoda</taxon>
        <taxon>Hexapoda</taxon>
        <taxon>Insecta</taxon>
        <taxon>Pterygota</taxon>
        <taxon>Neoptera</taxon>
        <taxon>Endopterygota</taxon>
        <taxon>Lepidoptera</taxon>
        <taxon>Glossata</taxon>
        <taxon>Ditrysia</taxon>
        <taxon>Noctuoidea</taxon>
        <taxon>Noctuidae</taxon>
        <taxon>Amphipyrinae</taxon>
        <taxon>Spodoptera</taxon>
    </lineage>
</organism>
<sequence>MIPEDTIEVMISSLSVNTIKQYSVALNKWWIFCKGENIFDVSITKILEFLTEQFKTGSSYTSLNTTRSALSLILSCEIGIDPQIKRFFKGIFKLRPSRPKYNDTWDPAIVLNHIEKWYPLQDLSFLKLTKKLVMLLALTSAQRIQTLSLIRLNNIQFVEAGVNIEISDLLKTSKPGKQQMCITLPYFLAKPEICPVTTLQYYINYTKTLRKVEFNNTEMLLISVKKPYNYASRQTISRWIKQTMKDSGIDIKRFTPHSTRHAATSRACREGVTLDTIFRSAGWSIGSKVFANHYNRPLIKSNDKYIFAKTVCNIESH</sequence>
<reference evidence="5" key="1">
    <citation type="submission" date="2025-08" db="UniProtKB">
        <authorList>
            <consortium name="RefSeq"/>
        </authorList>
    </citation>
    <scope>IDENTIFICATION</scope>
    <source>
        <tissue evidence="5">Whole larval tissue</tissue>
    </source>
</reference>
<evidence type="ECO:0000313" key="4">
    <source>
        <dbReference type="Proteomes" id="UP000829999"/>
    </source>
</evidence>
<dbReference type="InterPro" id="IPR013762">
    <property type="entry name" value="Integrase-like_cat_sf"/>
</dbReference>
<gene>
    <name evidence="5" type="primary">LOC118272887</name>
</gene>
<proteinExistence type="predicted"/>
<dbReference type="PANTHER" id="PTHR35617">
    <property type="entry name" value="PHAGE_INTEGRASE DOMAIN-CONTAINING PROTEIN"/>
    <property type="match status" value="1"/>
</dbReference>
<keyword evidence="2" id="KW-0233">DNA recombination</keyword>
<evidence type="ECO:0000259" key="3">
    <source>
        <dbReference type="PROSITE" id="PS51898"/>
    </source>
</evidence>
<dbReference type="PANTHER" id="PTHR35617:SF3">
    <property type="entry name" value="CORE-BINDING (CB) DOMAIN-CONTAINING PROTEIN"/>
    <property type="match status" value="1"/>
</dbReference>
<dbReference type="CDD" id="cd00397">
    <property type="entry name" value="DNA_BRE_C"/>
    <property type="match status" value="1"/>
</dbReference>
<dbReference type="InterPro" id="IPR010998">
    <property type="entry name" value="Integrase_recombinase_N"/>
</dbReference>
<dbReference type="RefSeq" id="XP_050550589.1">
    <property type="nucleotide sequence ID" value="XM_050694632.1"/>
</dbReference>
<dbReference type="GO" id="GO:0003677">
    <property type="term" value="F:DNA binding"/>
    <property type="evidence" value="ECO:0007669"/>
    <property type="project" value="UniProtKB-KW"/>
</dbReference>
<dbReference type="SUPFAM" id="SSF56349">
    <property type="entry name" value="DNA breaking-rejoining enzymes"/>
    <property type="match status" value="1"/>
</dbReference>
<feature type="domain" description="Tyr recombinase" evidence="3">
    <location>
        <begin position="97"/>
        <end position="307"/>
    </location>
</feature>
<dbReference type="GO" id="GO:0015074">
    <property type="term" value="P:DNA integration"/>
    <property type="evidence" value="ECO:0007669"/>
    <property type="project" value="InterPro"/>
</dbReference>
<dbReference type="GO" id="GO:0006310">
    <property type="term" value="P:DNA recombination"/>
    <property type="evidence" value="ECO:0007669"/>
    <property type="project" value="UniProtKB-KW"/>
</dbReference>
<dbReference type="GeneID" id="118272887"/>
<accession>A0A9R0DP27</accession>